<dbReference type="AlphaFoldDB" id="A0A6N7Q654"/>
<comment type="caution">
    <text evidence="2">The sequence shown here is derived from an EMBL/GenBank/DDBJ whole genome shotgun (WGS) entry which is preliminary data.</text>
</comment>
<dbReference type="EMBL" id="WJIE01000011">
    <property type="protein sequence ID" value="MRG96341.1"/>
    <property type="molecule type" value="Genomic_DNA"/>
</dbReference>
<accession>A0A6N7Q654</accession>
<reference evidence="2 3" key="1">
    <citation type="submission" date="2019-10" db="EMBL/GenBank/DDBJ databases">
        <title>A soil myxobacterium in the family Polyangiaceae.</title>
        <authorList>
            <person name="Li Y."/>
            <person name="Wang J."/>
        </authorList>
    </citation>
    <scope>NUCLEOTIDE SEQUENCE [LARGE SCALE GENOMIC DNA]</scope>
    <source>
        <strain evidence="2 3">DSM 14734</strain>
    </source>
</reference>
<proteinExistence type="predicted"/>
<organism evidence="2 3">
    <name type="scientific">Polyangium spumosum</name>
    <dbReference type="NCBI Taxonomy" id="889282"/>
    <lineage>
        <taxon>Bacteria</taxon>
        <taxon>Pseudomonadati</taxon>
        <taxon>Myxococcota</taxon>
        <taxon>Polyangia</taxon>
        <taxon>Polyangiales</taxon>
        <taxon>Polyangiaceae</taxon>
        <taxon>Polyangium</taxon>
    </lineage>
</organism>
<feature type="compositionally biased region" description="Basic and acidic residues" evidence="1">
    <location>
        <begin position="179"/>
        <end position="193"/>
    </location>
</feature>
<sequence length="273" mass="30240">MVGDIREAEMRELTLLERSFIEGRPYLLKLVDLSRIGSVSAGARKAGAEKVHDVPVLGVAIFGAHFAIRVLADLVVRAGNFIRRIDAVPTRYFATEAEARAWLAERRALIAAEAIGASSSAPIGVPENMRRSRSLEVQPFARPSIEAKASWERLPASARMVLVTTPNDVMDDAPSTRKLLPDTLERERAERTSHAAPAPRGALYEIVISYKEPTFAEHAGHEARIFRGTFRIEAADEDDARVRAIAEFRRIQASSSVGWQREIVDITCRRAET</sequence>
<evidence type="ECO:0000256" key="1">
    <source>
        <dbReference type="SAM" id="MobiDB-lite"/>
    </source>
</evidence>
<dbReference type="RefSeq" id="WP_153823149.1">
    <property type="nucleotide sequence ID" value="NZ_WJIE01000011.1"/>
</dbReference>
<dbReference type="OrthoDB" id="9875709at2"/>
<dbReference type="InterPro" id="IPR021866">
    <property type="entry name" value="SpoIIAA-like"/>
</dbReference>
<evidence type="ECO:0000313" key="2">
    <source>
        <dbReference type="EMBL" id="MRG96341.1"/>
    </source>
</evidence>
<evidence type="ECO:0008006" key="4">
    <source>
        <dbReference type="Google" id="ProtNLM"/>
    </source>
</evidence>
<keyword evidence="3" id="KW-1185">Reference proteome</keyword>
<gene>
    <name evidence="2" type="ORF">GF068_31120</name>
</gene>
<protein>
    <recommendedName>
        <fullName evidence="4">STAS/SEC14 domain-containing protein</fullName>
    </recommendedName>
</protein>
<name>A0A6N7Q654_9BACT</name>
<dbReference type="Pfam" id="PF11964">
    <property type="entry name" value="SpoIIAA-like"/>
    <property type="match status" value="1"/>
</dbReference>
<feature type="region of interest" description="Disordered" evidence="1">
    <location>
        <begin position="172"/>
        <end position="196"/>
    </location>
</feature>
<evidence type="ECO:0000313" key="3">
    <source>
        <dbReference type="Proteomes" id="UP000440224"/>
    </source>
</evidence>
<dbReference type="Proteomes" id="UP000440224">
    <property type="component" value="Unassembled WGS sequence"/>
</dbReference>